<evidence type="ECO:0000313" key="2">
    <source>
        <dbReference type="Proteomes" id="UP001140087"/>
    </source>
</evidence>
<dbReference type="Proteomes" id="UP001140087">
    <property type="component" value="Unassembled WGS sequence"/>
</dbReference>
<accession>A0ACC1L8B0</accession>
<organism evidence="1 2">
    <name type="scientific">Coemansia helicoidea</name>
    <dbReference type="NCBI Taxonomy" id="1286919"/>
    <lineage>
        <taxon>Eukaryota</taxon>
        <taxon>Fungi</taxon>
        <taxon>Fungi incertae sedis</taxon>
        <taxon>Zoopagomycota</taxon>
        <taxon>Kickxellomycotina</taxon>
        <taxon>Kickxellomycetes</taxon>
        <taxon>Kickxellales</taxon>
        <taxon>Kickxellaceae</taxon>
        <taxon>Coemansia</taxon>
    </lineage>
</organism>
<protein>
    <submittedName>
        <fullName evidence="1">Uncharacterized protein</fullName>
    </submittedName>
</protein>
<dbReference type="EMBL" id="JANBUN010000541">
    <property type="protein sequence ID" value="KAJ2802977.1"/>
    <property type="molecule type" value="Genomic_DNA"/>
</dbReference>
<reference evidence="1" key="1">
    <citation type="submission" date="2022-07" db="EMBL/GenBank/DDBJ databases">
        <title>Phylogenomic reconstructions and comparative analyses of Kickxellomycotina fungi.</title>
        <authorList>
            <person name="Reynolds N.K."/>
            <person name="Stajich J.E."/>
            <person name="Barry K."/>
            <person name="Grigoriev I.V."/>
            <person name="Crous P."/>
            <person name="Smith M.E."/>
        </authorList>
    </citation>
    <scope>NUCLEOTIDE SEQUENCE</scope>
    <source>
        <strain evidence="1">BCRC 34780</strain>
    </source>
</reference>
<sequence length="290" mass="32674">PLAQAGRQGRLVQVRKVALPHRAGHQKRPARRGGAPGRHRPQLRHARSVQRHRARRAPGMARVRPGHRARAGAQVPLQPVRRDKGRQPKGLPAARGRPHGAEPQPGKLLCRGRAGRVLPLAHGARHRAIARPHAPGPSVQLRRHPPPPPGRKLPPDPHQPSALGREQPPARRRHGHQRQRRRRAQLRAQLVWRTRPERPARPDPRPQLCRPGRGHAPHLRCHRRRLCPGRRPLQPVFRGAKDAPGHRHCRVAVADPRLYPEAPAQALLPRRQGLWPPRRSRAQGGRLQDL</sequence>
<gene>
    <name evidence="1" type="ORF">H4R21_002209</name>
</gene>
<evidence type="ECO:0000313" key="1">
    <source>
        <dbReference type="EMBL" id="KAJ2802977.1"/>
    </source>
</evidence>
<name>A0ACC1L8B0_9FUNG</name>
<keyword evidence="2" id="KW-1185">Reference proteome</keyword>
<feature type="non-terminal residue" evidence="1">
    <location>
        <position position="1"/>
    </location>
</feature>
<proteinExistence type="predicted"/>
<feature type="non-terminal residue" evidence="1">
    <location>
        <position position="290"/>
    </location>
</feature>
<comment type="caution">
    <text evidence="1">The sequence shown here is derived from an EMBL/GenBank/DDBJ whole genome shotgun (WGS) entry which is preliminary data.</text>
</comment>